<evidence type="ECO:0000313" key="3">
    <source>
        <dbReference type="Proteomes" id="UP000006062"/>
    </source>
</evidence>
<protein>
    <submittedName>
        <fullName evidence="2">PilZ domain-containing protein</fullName>
    </submittedName>
</protein>
<accession>I3Y7D9</accession>
<evidence type="ECO:0000313" key="2">
    <source>
        <dbReference type="EMBL" id="AFL72907.1"/>
    </source>
</evidence>
<dbReference type="GO" id="GO:0035438">
    <property type="term" value="F:cyclic-di-GMP binding"/>
    <property type="evidence" value="ECO:0007669"/>
    <property type="project" value="InterPro"/>
</dbReference>
<dbReference type="AlphaFoldDB" id="I3Y7D9"/>
<dbReference type="HOGENOM" id="CLU_2262558_0_0_6"/>
<dbReference type="KEGG" id="tvi:Thivi_0869"/>
<organism evidence="2 3">
    <name type="scientific">Thiocystis violascens (strain ATCC 17096 / DSM 198 / 6111)</name>
    <name type="common">Chromatium violascens</name>
    <dbReference type="NCBI Taxonomy" id="765911"/>
    <lineage>
        <taxon>Bacteria</taxon>
        <taxon>Pseudomonadati</taxon>
        <taxon>Pseudomonadota</taxon>
        <taxon>Gammaproteobacteria</taxon>
        <taxon>Chromatiales</taxon>
        <taxon>Chromatiaceae</taxon>
        <taxon>Thiocystis</taxon>
    </lineage>
</organism>
<name>I3Y7D9_THIV6</name>
<dbReference type="EMBL" id="CP003154">
    <property type="protein sequence ID" value="AFL72907.1"/>
    <property type="molecule type" value="Genomic_DNA"/>
</dbReference>
<keyword evidence="3" id="KW-1185">Reference proteome</keyword>
<dbReference type="Proteomes" id="UP000006062">
    <property type="component" value="Chromosome"/>
</dbReference>
<dbReference type="InterPro" id="IPR009875">
    <property type="entry name" value="PilZ_domain"/>
</dbReference>
<sequence>MDHRLGQRVDITLPVRLRFQDQTNHSGFTVNVGRGGMFVETRAPVPAHGCVEVQIALDLSAGGQDILLSAFVVHRFGSGLGLMFRDLDASNGQMIENLLIQFG</sequence>
<feature type="domain" description="PilZ" evidence="1">
    <location>
        <begin position="4"/>
        <end position="100"/>
    </location>
</feature>
<evidence type="ECO:0000259" key="1">
    <source>
        <dbReference type="Pfam" id="PF07238"/>
    </source>
</evidence>
<reference evidence="2 3" key="1">
    <citation type="submission" date="2012-06" db="EMBL/GenBank/DDBJ databases">
        <title>Complete sequence of Thiocystis violascens DSM 198.</title>
        <authorList>
            <consortium name="US DOE Joint Genome Institute"/>
            <person name="Lucas S."/>
            <person name="Han J."/>
            <person name="Lapidus A."/>
            <person name="Cheng J.-F."/>
            <person name="Goodwin L."/>
            <person name="Pitluck S."/>
            <person name="Peters L."/>
            <person name="Ovchinnikova G."/>
            <person name="Teshima H."/>
            <person name="Detter J.C."/>
            <person name="Han C."/>
            <person name="Tapia R."/>
            <person name="Land M."/>
            <person name="Hauser L."/>
            <person name="Kyrpides N."/>
            <person name="Ivanova N."/>
            <person name="Pagani I."/>
            <person name="Vogl K."/>
            <person name="Liu Z."/>
            <person name="Frigaard N.-U."/>
            <person name="Bryant D."/>
            <person name="Woyke T."/>
        </authorList>
    </citation>
    <scope>NUCLEOTIDE SEQUENCE [LARGE SCALE GENOMIC DNA]</scope>
    <source>
        <strain evidence="3">ATCC 17096 / DSM 198 / 6111</strain>
    </source>
</reference>
<dbReference type="Gene3D" id="2.40.10.220">
    <property type="entry name" value="predicted glycosyltransferase like domains"/>
    <property type="match status" value="1"/>
</dbReference>
<dbReference type="Pfam" id="PF07238">
    <property type="entry name" value="PilZ"/>
    <property type="match status" value="1"/>
</dbReference>
<gene>
    <name evidence="2" type="ordered locus">Thivi_0869</name>
</gene>
<proteinExistence type="predicted"/>
<dbReference type="SUPFAM" id="SSF141371">
    <property type="entry name" value="PilZ domain-like"/>
    <property type="match status" value="1"/>
</dbReference>